<proteinExistence type="predicted"/>
<dbReference type="RefSeq" id="WP_129619856.1">
    <property type="nucleotide sequence ID" value="NZ_LR214938.2"/>
</dbReference>
<gene>
    <name evidence="1" type="ORF">NCTC10113_01116</name>
</gene>
<protein>
    <submittedName>
        <fullName evidence="1">Uncharacterized protein</fullName>
    </submittedName>
</protein>
<dbReference type="NCBIfam" id="NF045953">
    <property type="entry name" value="DCM_methyl_Nterm"/>
    <property type="match status" value="1"/>
</dbReference>
<dbReference type="EMBL" id="LR214939">
    <property type="protein sequence ID" value="VEU56218.1"/>
    <property type="molecule type" value="Genomic_DNA"/>
</dbReference>
<accession>A0A448ZY89</accession>
<dbReference type="AlphaFoldDB" id="A0A448ZY89"/>
<keyword evidence="1" id="KW-0614">Plasmid</keyword>
<dbReference type="Gene3D" id="3.40.50.150">
    <property type="entry name" value="Vaccinia Virus protein VP39"/>
    <property type="match status" value="1"/>
</dbReference>
<sequence length="135" mass="16214">MKKQIRLFEAFAGIGSQLKALKNIENECNLEVISLGACDFYIDAIVAYMSIHYGNLKPETHYSKDEIIKLLSKYTFSADSKSIVSDNYFNKMNENKLRMLFPYLYAYVNNDYFLMRYPRTREREREREWNWYNKI</sequence>
<reference evidence="1" key="1">
    <citation type="submission" date="2019-01" db="EMBL/GenBank/DDBJ databases">
        <authorList>
            <consortium name="Pathogen Informatics"/>
        </authorList>
    </citation>
    <scope>NUCLEOTIDE SEQUENCE [LARGE SCALE GENOMIC DNA]</scope>
    <source>
        <strain evidence="1">NCTC10113</strain>
    </source>
</reference>
<evidence type="ECO:0000313" key="1">
    <source>
        <dbReference type="EMBL" id="VEU56218.1"/>
    </source>
</evidence>
<dbReference type="InterPro" id="IPR029063">
    <property type="entry name" value="SAM-dependent_MTases_sf"/>
</dbReference>
<name>A0A448ZY89_METSV</name>
<organism evidence="1">
    <name type="scientific">Metamycoplasma salivarium</name>
    <name type="common">Mycoplasma salivarium</name>
    <dbReference type="NCBI Taxonomy" id="2124"/>
    <lineage>
        <taxon>Bacteria</taxon>
        <taxon>Bacillati</taxon>
        <taxon>Mycoplasmatota</taxon>
        <taxon>Mycoplasmoidales</taxon>
        <taxon>Metamycoplasmataceae</taxon>
        <taxon>Metamycoplasma</taxon>
    </lineage>
</organism>
<geneLocation type="plasmid" evidence="1">
    <name>2</name>
</geneLocation>